<feature type="compositionally biased region" description="Basic and acidic residues" evidence="7">
    <location>
        <begin position="85"/>
        <end position="100"/>
    </location>
</feature>
<evidence type="ECO:0000256" key="4">
    <source>
        <dbReference type="ARBA" id="ARBA00023054"/>
    </source>
</evidence>
<evidence type="ECO:0000256" key="1">
    <source>
        <dbReference type="ARBA" id="ARBA00022490"/>
    </source>
</evidence>
<evidence type="ECO:0000313" key="8">
    <source>
        <dbReference type="EMBL" id="TWW67980.1"/>
    </source>
</evidence>
<name>A0A5C6NP69_9TELE</name>
<dbReference type="GO" id="GO:0003743">
    <property type="term" value="F:translation initiation factor activity"/>
    <property type="evidence" value="ECO:0007669"/>
    <property type="project" value="UniProtKB-UniRule"/>
</dbReference>
<gene>
    <name evidence="6" type="primary">EIF3J</name>
    <name evidence="6" type="synonym">EIF3S1</name>
    <name evidence="8" type="ORF">D4764_02G0010210</name>
</gene>
<reference evidence="8 9" key="1">
    <citation type="submission" date="2019-04" db="EMBL/GenBank/DDBJ databases">
        <title>Chromosome genome assembly for Takifugu flavidus.</title>
        <authorList>
            <person name="Xiao S."/>
        </authorList>
    </citation>
    <scope>NUCLEOTIDE SEQUENCE [LARGE SCALE GENOMIC DNA]</scope>
    <source>
        <strain evidence="8">HTHZ2018</strain>
        <tissue evidence="8">Muscle</tissue>
    </source>
</reference>
<evidence type="ECO:0000256" key="6">
    <source>
        <dbReference type="HAMAP-Rule" id="MF_03009"/>
    </source>
</evidence>
<dbReference type="GO" id="GO:0016282">
    <property type="term" value="C:eukaryotic 43S preinitiation complex"/>
    <property type="evidence" value="ECO:0007669"/>
    <property type="project" value="UniProtKB-UniRule"/>
</dbReference>
<evidence type="ECO:0000256" key="5">
    <source>
        <dbReference type="ARBA" id="ARBA00065260"/>
    </source>
</evidence>
<dbReference type="Gene3D" id="1.10.246.60">
    <property type="entry name" value="Eukaryotic translation initiation factor 3 like domains"/>
    <property type="match status" value="1"/>
</dbReference>
<dbReference type="GO" id="GO:0001732">
    <property type="term" value="P:formation of cytoplasmic translation initiation complex"/>
    <property type="evidence" value="ECO:0007669"/>
    <property type="project" value="UniProtKB-UniRule"/>
</dbReference>
<dbReference type="FunFam" id="1.10.246.60:FF:000001">
    <property type="entry name" value="Eukaryotic translation initiation factor 3 subunit J"/>
    <property type="match status" value="1"/>
</dbReference>
<dbReference type="PANTHER" id="PTHR21681">
    <property type="entry name" value="EUKARYOTIC TRANSLATION INITIATION FACTOR 3 SUBUNIT J"/>
    <property type="match status" value="1"/>
</dbReference>
<evidence type="ECO:0000313" key="9">
    <source>
        <dbReference type="Proteomes" id="UP000324091"/>
    </source>
</evidence>
<comment type="subunit">
    <text evidence="5">Component of the eukaryotic translation initiation factor 3 (eIF-3) complex, which is composed of 13 subunits: EIF3A, EIF3B, EIF3C, EIF3D, EIF3E, EIF3F, EIF3G, EIF3H, EIF3I, EIF3J, EIF3K, EIF3L and EIF3M. The eIF-3 complex appears to include 3 stable modules: module A is composed of EIF3A, EIF3B, EIF3G and EIF3I; module B is composed of EIF3F, EIF3H, and EIF3M; and module C is composed of EIF3C, EIF3D, EIF3E, EIF3K and EIF3L. EIF3C of module C binds EIF3B of module A and EIF3H of module B, thereby linking the three modules. EIF3J is a labile subunit that binds to the eIF-3 complex via EIF3B. The eIF-3 complex interacts with RPS6KB1 under conditions of nutrient depletion. Mitogenic stimulation leads to binding and activation of a complex composed of MTOR and RPTOR, leading to phosphorylation and release of RPS6KB1 and binding of EIF4B to eIF-3.</text>
</comment>
<proteinExistence type="inferred from homology"/>
<dbReference type="PANTHER" id="PTHR21681:SF0">
    <property type="entry name" value="EUKARYOTIC TRANSLATION INITIATION FACTOR 3 SUBUNIT J"/>
    <property type="match status" value="1"/>
</dbReference>
<accession>A0A5C6NP69</accession>
<feature type="compositionally biased region" description="Acidic residues" evidence="7">
    <location>
        <begin position="101"/>
        <end position="120"/>
    </location>
</feature>
<keyword evidence="1 6" id="KW-0963">Cytoplasm</keyword>
<keyword evidence="4" id="KW-0175">Coiled coil</keyword>
<sequence length="320" mass="37120">MSFFLAPRCVSPQEDKNQRFGLCFRGNWSQLEFHFQWNLSKLAGSSRSAVTRRRWEQFPRRPTGSSARSSLSNTANMADWDADTFEPKEPLKKATTMDKWEGEDEDENIKDNWDDEDEDEEKKAEVTKTEPKVSEKKKLMEKIKEKEERLKKKQEELKKNLEDELQEELSPEEQLAEKLRVKKLQEQSDLELAKDAFGVGGTSNTVTGIDAMCPSSKEEFNEFERLLKEKFCQFEKSVHYSNFLESLFRELCISLEVDDLKKVSNSLSVLLSEKQKQEKQNKGKKKKKAVLPGGLKAQMKDDLDYAAFDGGYAQDYEDFM</sequence>
<feature type="compositionally biased region" description="Basic and acidic residues" evidence="7">
    <location>
        <begin position="121"/>
        <end position="136"/>
    </location>
</feature>
<evidence type="ECO:0000256" key="2">
    <source>
        <dbReference type="ARBA" id="ARBA00022540"/>
    </source>
</evidence>
<protein>
    <recommendedName>
        <fullName evidence="6">Eukaryotic translation initiation factor 3 subunit J</fullName>
        <shortName evidence="6">eIF3j</shortName>
    </recommendedName>
    <alternativeName>
        <fullName evidence="6">Eukaryotic translation initiation factor 3 subunit 1</fullName>
    </alternativeName>
    <alternativeName>
        <fullName evidence="6">eIF-3-alpha</fullName>
    </alternativeName>
    <alternativeName>
        <fullName evidence="6">eIF3 p35</fullName>
    </alternativeName>
</protein>
<organism evidence="8 9">
    <name type="scientific">Takifugu flavidus</name>
    <name type="common">sansaifugu</name>
    <dbReference type="NCBI Taxonomy" id="433684"/>
    <lineage>
        <taxon>Eukaryota</taxon>
        <taxon>Metazoa</taxon>
        <taxon>Chordata</taxon>
        <taxon>Craniata</taxon>
        <taxon>Vertebrata</taxon>
        <taxon>Euteleostomi</taxon>
        <taxon>Actinopterygii</taxon>
        <taxon>Neopterygii</taxon>
        <taxon>Teleostei</taxon>
        <taxon>Neoteleostei</taxon>
        <taxon>Acanthomorphata</taxon>
        <taxon>Eupercaria</taxon>
        <taxon>Tetraodontiformes</taxon>
        <taxon>Tetradontoidea</taxon>
        <taxon>Tetraodontidae</taxon>
        <taxon>Takifugu</taxon>
    </lineage>
</organism>
<comment type="caution">
    <text evidence="8">The sequence shown here is derived from an EMBL/GenBank/DDBJ whole genome shotgun (WGS) entry which is preliminary data.</text>
</comment>
<comment type="function">
    <text evidence="6">Component of the eukaryotic translation initiation factor 3 (eIF-3) complex, which is involved in protein synthesis of a specialized repertoire of mRNAs and, together with other initiation factors, stimulates binding of mRNA and methionyl-tRNAi to the 40S ribosome. The eIF-3 complex specifically targets and initiates translation of a subset of mRNAs involved in cell proliferation.</text>
</comment>
<keyword evidence="9" id="KW-1185">Reference proteome</keyword>
<dbReference type="Proteomes" id="UP000324091">
    <property type="component" value="Chromosome 2"/>
</dbReference>
<feature type="compositionally biased region" description="Polar residues" evidence="7">
    <location>
        <begin position="63"/>
        <end position="76"/>
    </location>
</feature>
<dbReference type="InterPro" id="IPR023194">
    <property type="entry name" value="eIF3-like_dom_sf"/>
</dbReference>
<dbReference type="GO" id="GO:0005852">
    <property type="term" value="C:eukaryotic translation initiation factor 3 complex"/>
    <property type="evidence" value="ECO:0007669"/>
    <property type="project" value="UniProtKB-UniRule"/>
</dbReference>
<evidence type="ECO:0000256" key="7">
    <source>
        <dbReference type="SAM" id="MobiDB-lite"/>
    </source>
</evidence>
<comment type="similarity">
    <text evidence="6">Belongs to the eIF-3 subunit J family.</text>
</comment>
<dbReference type="EMBL" id="RHFK02000012">
    <property type="protein sequence ID" value="TWW67980.1"/>
    <property type="molecule type" value="Genomic_DNA"/>
</dbReference>
<dbReference type="AlphaFoldDB" id="A0A5C6NP69"/>
<keyword evidence="2 6" id="KW-0396">Initiation factor</keyword>
<feature type="region of interest" description="Disordered" evidence="7">
    <location>
        <begin position="53"/>
        <end position="136"/>
    </location>
</feature>
<dbReference type="GO" id="GO:0033290">
    <property type="term" value="C:eukaryotic 48S preinitiation complex"/>
    <property type="evidence" value="ECO:0007669"/>
    <property type="project" value="UniProtKB-UniRule"/>
</dbReference>
<dbReference type="InterPro" id="IPR013906">
    <property type="entry name" value="eIF3j"/>
</dbReference>
<dbReference type="HAMAP" id="MF_03009">
    <property type="entry name" value="eIF3j"/>
    <property type="match status" value="1"/>
</dbReference>
<comment type="subcellular location">
    <subcellularLocation>
        <location evidence="6">Cytoplasm</location>
    </subcellularLocation>
</comment>
<keyword evidence="3 6" id="KW-0648">Protein biosynthesis</keyword>
<dbReference type="Pfam" id="PF08597">
    <property type="entry name" value="eIF3_subunit"/>
    <property type="match status" value="1"/>
</dbReference>
<evidence type="ECO:0000256" key="3">
    <source>
        <dbReference type="ARBA" id="ARBA00022917"/>
    </source>
</evidence>